<keyword evidence="2" id="KW-1185">Reference proteome</keyword>
<sequence>MSPSDGRVEFDDRSRVFDDEYLLRTAFEMIFPGGGCPTNYARQFRHLLIKDNMFNFLLSVLFFDLNVLLSWDQIRVPLYSYRETAQEQALQTAS</sequence>
<name>M1VW86_CLAP2</name>
<evidence type="ECO:0000313" key="2">
    <source>
        <dbReference type="Proteomes" id="UP000016801"/>
    </source>
</evidence>
<organism evidence="1 2">
    <name type="scientific">Claviceps purpurea (strain 20.1)</name>
    <name type="common">Ergot fungus</name>
    <name type="synonym">Sphacelia segetum</name>
    <dbReference type="NCBI Taxonomy" id="1111077"/>
    <lineage>
        <taxon>Eukaryota</taxon>
        <taxon>Fungi</taxon>
        <taxon>Dikarya</taxon>
        <taxon>Ascomycota</taxon>
        <taxon>Pezizomycotina</taxon>
        <taxon>Sordariomycetes</taxon>
        <taxon>Hypocreomycetidae</taxon>
        <taxon>Hypocreales</taxon>
        <taxon>Clavicipitaceae</taxon>
        <taxon>Claviceps</taxon>
    </lineage>
</organism>
<dbReference type="AlphaFoldDB" id="M1VW86"/>
<evidence type="ECO:0000313" key="1">
    <source>
        <dbReference type="EMBL" id="CCE30837.1"/>
    </source>
</evidence>
<dbReference type="Proteomes" id="UP000016801">
    <property type="component" value="Unassembled WGS sequence"/>
</dbReference>
<reference evidence="1 2" key="1">
    <citation type="journal article" date="2013" name="PLoS Genet.">
        <title>Plant-symbiotic fungi as chemical engineers: Multi-genome analysis of the Clavicipitaceae reveals dynamics of alkaloid loci.</title>
        <authorList>
            <person name="Schardl C.L."/>
            <person name="Young C.A."/>
            <person name="Hesse U."/>
            <person name="Amyotte S.G."/>
            <person name="Andreeva K."/>
            <person name="Calie P.J."/>
            <person name="Fleetwood D.J."/>
            <person name="Haws D.C."/>
            <person name="Moore N."/>
            <person name="Oeser B."/>
            <person name="Panaccione D.G."/>
            <person name="Schweri K.K."/>
            <person name="Voisey C.R."/>
            <person name="Farman M.L."/>
            <person name="Jaromczyk J.W."/>
            <person name="Roe B.A."/>
            <person name="O'Sullivan D.M."/>
            <person name="Scott B."/>
            <person name="Tudzynski P."/>
            <person name="An Z."/>
            <person name="Arnaoudova E.G."/>
            <person name="Bullock C.T."/>
            <person name="Charlton N.D."/>
            <person name="Chen L."/>
            <person name="Cox M."/>
            <person name="Dinkins R.D."/>
            <person name="Florea S."/>
            <person name="Glenn A.E."/>
            <person name="Gordon A."/>
            <person name="Gueldener U."/>
            <person name="Harris D.R."/>
            <person name="Hollin W."/>
            <person name="Jaromczyk J."/>
            <person name="Johnson R.D."/>
            <person name="Khan A.K."/>
            <person name="Leistner E."/>
            <person name="Leuchtmann A."/>
            <person name="Li C."/>
            <person name="Liu J."/>
            <person name="Liu J."/>
            <person name="Liu M."/>
            <person name="Mace W."/>
            <person name="Machado C."/>
            <person name="Nagabhyru P."/>
            <person name="Pan J."/>
            <person name="Schmid J."/>
            <person name="Sugawara K."/>
            <person name="Steiner U."/>
            <person name="Takach J.E."/>
            <person name="Tanaka E."/>
            <person name="Webb J.S."/>
            <person name="Wilson E.V."/>
            <person name="Wiseman J.L."/>
            <person name="Yoshida R."/>
            <person name="Zeng Z."/>
        </authorList>
    </citation>
    <scope>NUCLEOTIDE SEQUENCE [LARGE SCALE GENOMIC DNA]</scope>
    <source>
        <strain evidence="1 2">20.1</strain>
    </source>
</reference>
<dbReference type="VEuPathDB" id="FungiDB:CPUR_04686"/>
<comment type="caution">
    <text evidence="1">The sequence shown here is derived from an EMBL/GenBank/DDBJ whole genome shotgun (WGS) entry which is preliminary data.</text>
</comment>
<gene>
    <name evidence="1" type="ORF">CPUR_04686</name>
</gene>
<dbReference type="EMBL" id="CAGA01000025">
    <property type="protein sequence ID" value="CCE30837.1"/>
    <property type="molecule type" value="Genomic_DNA"/>
</dbReference>
<proteinExistence type="predicted"/>
<dbReference type="HOGENOM" id="CLU_2385962_0_0_1"/>
<protein>
    <submittedName>
        <fullName evidence="1">Uncharacterized protein</fullName>
    </submittedName>
</protein>
<accession>M1VW86</accession>